<protein>
    <recommendedName>
        <fullName evidence="2">Rad52/22 double-strand break repair protein</fullName>
    </recommendedName>
</protein>
<gene>
    <name evidence="1" type="ORF">METZ01_LOCUS156267</name>
</gene>
<evidence type="ECO:0008006" key="2">
    <source>
        <dbReference type="Google" id="ProtNLM"/>
    </source>
</evidence>
<evidence type="ECO:0000313" key="1">
    <source>
        <dbReference type="EMBL" id="SVB03413.1"/>
    </source>
</evidence>
<reference evidence="1" key="1">
    <citation type="submission" date="2018-05" db="EMBL/GenBank/DDBJ databases">
        <authorList>
            <person name="Lanie J.A."/>
            <person name="Ng W.-L."/>
            <person name="Kazmierczak K.M."/>
            <person name="Andrzejewski T.M."/>
            <person name="Davidsen T.M."/>
            <person name="Wayne K.J."/>
            <person name="Tettelin H."/>
            <person name="Glass J.I."/>
            <person name="Rusch D."/>
            <person name="Podicherti R."/>
            <person name="Tsui H.-C.T."/>
            <person name="Winkler M.E."/>
        </authorList>
    </citation>
    <scope>NUCLEOTIDE SEQUENCE</scope>
</reference>
<sequence length="165" mass="18816">MDKNREIWDKVKHTNPRWTKPFGKFGKPLTAIDPMYQVMVMTDTFGPVGKGWNYKVSYTYTPTLVFAEVSVAHNKIFNDSTEWVSWDWYGPVSSVQALTKKNGGLDDEAPKKAMTDALTKAFSHLGVSADVFLGMFDNSKYVEDMKEKFSQKPKVADEKLVKFNK</sequence>
<proteinExistence type="predicted"/>
<dbReference type="AlphaFoldDB" id="A0A382AQV0"/>
<organism evidence="1">
    <name type="scientific">marine metagenome</name>
    <dbReference type="NCBI Taxonomy" id="408172"/>
    <lineage>
        <taxon>unclassified sequences</taxon>
        <taxon>metagenomes</taxon>
        <taxon>ecological metagenomes</taxon>
    </lineage>
</organism>
<dbReference type="EMBL" id="UINC01026265">
    <property type="protein sequence ID" value="SVB03413.1"/>
    <property type="molecule type" value="Genomic_DNA"/>
</dbReference>
<name>A0A382AQV0_9ZZZZ</name>
<accession>A0A382AQV0</accession>